<keyword evidence="4" id="KW-1185">Reference proteome</keyword>
<evidence type="ECO:0000259" key="2">
    <source>
        <dbReference type="Pfam" id="PF01551"/>
    </source>
</evidence>
<feature type="domain" description="M23ase beta-sheet core" evidence="2">
    <location>
        <begin position="197"/>
        <end position="291"/>
    </location>
</feature>
<accession>A0A251X7M2</accession>
<dbReference type="InterPro" id="IPR011055">
    <property type="entry name" value="Dup_hybrid_motif"/>
</dbReference>
<gene>
    <name evidence="3" type="ORF">TPSD3_06220</name>
</gene>
<dbReference type="Gene3D" id="2.70.70.10">
    <property type="entry name" value="Glucose Permease (Domain IIA)"/>
    <property type="match status" value="1"/>
</dbReference>
<reference evidence="3 4" key="1">
    <citation type="submission" date="2016-12" db="EMBL/GenBank/DDBJ databases">
        <title>Thioflexothrix psekupsii D3 genome sequencing and assembly.</title>
        <authorList>
            <person name="Fomenkov A."/>
            <person name="Vincze T."/>
            <person name="Grabovich M."/>
            <person name="Anton B.P."/>
            <person name="Dubinina G."/>
            <person name="Orlova M."/>
            <person name="Belousova E."/>
            <person name="Roberts R.J."/>
        </authorList>
    </citation>
    <scope>NUCLEOTIDE SEQUENCE [LARGE SCALE GENOMIC DNA]</scope>
    <source>
        <strain evidence="3">D3</strain>
    </source>
</reference>
<keyword evidence="1" id="KW-0732">Signal</keyword>
<sequence>MMMFFLRLLLLGAIFSFSSGFAAEITAVTFEQSRIVIRHTGCQAQSLVREEQRLILSFTACQATEGRLLLLDKAITNLHWLSDDSQRAQVIIQFALAQDYAFEIDEQENLYQICFPRCHNLLKQQSELNLNALNQLEKMTLPTLFTLQNKTFLMPLPNMRIEDFLDRSIGYVPQDVVRDGLPHFGSKRDDWLGKSRPHLGYDIYVDNVPVFVMADGVVIRATHSRLSGAYVKVHHGNQLYTVYVHLKDIAVQEGQTLQQGDIVGYIRGPAGNAVEAQLHLEVKINDMSTDPLPLIKDYYQNQAQILQKITHYESLLPQLIRGREQKVREFLEQNGAR</sequence>
<evidence type="ECO:0000313" key="4">
    <source>
        <dbReference type="Proteomes" id="UP000194798"/>
    </source>
</evidence>
<dbReference type="InterPro" id="IPR016047">
    <property type="entry name" value="M23ase_b-sheet_dom"/>
</dbReference>
<dbReference type="PANTHER" id="PTHR21666:SF270">
    <property type="entry name" value="MUREIN HYDROLASE ACTIVATOR ENVC"/>
    <property type="match status" value="1"/>
</dbReference>
<dbReference type="PANTHER" id="PTHR21666">
    <property type="entry name" value="PEPTIDASE-RELATED"/>
    <property type="match status" value="1"/>
</dbReference>
<protein>
    <recommendedName>
        <fullName evidence="2">M23ase beta-sheet core domain-containing protein</fullName>
    </recommendedName>
</protein>
<dbReference type="GO" id="GO:0004222">
    <property type="term" value="F:metalloendopeptidase activity"/>
    <property type="evidence" value="ECO:0007669"/>
    <property type="project" value="TreeGrafter"/>
</dbReference>
<feature type="signal peptide" evidence="1">
    <location>
        <begin position="1"/>
        <end position="22"/>
    </location>
</feature>
<evidence type="ECO:0000313" key="3">
    <source>
        <dbReference type="EMBL" id="OUD13935.1"/>
    </source>
</evidence>
<dbReference type="AlphaFoldDB" id="A0A251X7M2"/>
<dbReference type="RefSeq" id="WP_086487720.1">
    <property type="nucleotide sequence ID" value="NZ_MSLT01000012.1"/>
</dbReference>
<dbReference type="OrthoDB" id="5623881at2"/>
<proteinExistence type="predicted"/>
<dbReference type="EMBL" id="MSLT01000012">
    <property type="protein sequence ID" value="OUD13935.1"/>
    <property type="molecule type" value="Genomic_DNA"/>
</dbReference>
<dbReference type="CDD" id="cd12797">
    <property type="entry name" value="M23_peptidase"/>
    <property type="match status" value="1"/>
</dbReference>
<evidence type="ECO:0000256" key="1">
    <source>
        <dbReference type="SAM" id="SignalP"/>
    </source>
</evidence>
<dbReference type="SUPFAM" id="SSF51261">
    <property type="entry name" value="Duplicated hybrid motif"/>
    <property type="match status" value="1"/>
</dbReference>
<organism evidence="3 4">
    <name type="scientific">Thioflexithrix psekupsensis</name>
    <dbReference type="NCBI Taxonomy" id="1570016"/>
    <lineage>
        <taxon>Bacteria</taxon>
        <taxon>Pseudomonadati</taxon>
        <taxon>Pseudomonadota</taxon>
        <taxon>Gammaproteobacteria</taxon>
        <taxon>Thiotrichales</taxon>
        <taxon>Thioflexithrix</taxon>
    </lineage>
</organism>
<feature type="chain" id="PRO_5012422640" description="M23ase beta-sheet core domain-containing protein" evidence="1">
    <location>
        <begin position="23"/>
        <end position="337"/>
    </location>
</feature>
<dbReference type="InterPro" id="IPR050570">
    <property type="entry name" value="Cell_wall_metabolism_enzyme"/>
</dbReference>
<dbReference type="Pfam" id="PF01551">
    <property type="entry name" value="Peptidase_M23"/>
    <property type="match status" value="1"/>
</dbReference>
<name>A0A251X7M2_9GAMM</name>
<comment type="caution">
    <text evidence="3">The sequence shown here is derived from an EMBL/GenBank/DDBJ whole genome shotgun (WGS) entry which is preliminary data.</text>
</comment>
<dbReference type="Proteomes" id="UP000194798">
    <property type="component" value="Unassembled WGS sequence"/>
</dbReference>